<dbReference type="AlphaFoldDB" id="A0A6J8ATF5"/>
<organism evidence="2 3">
    <name type="scientific">Mytilus coruscus</name>
    <name type="common">Sea mussel</name>
    <dbReference type="NCBI Taxonomy" id="42192"/>
    <lineage>
        <taxon>Eukaryota</taxon>
        <taxon>Metazoa</taxon>
        <taxon>Spiralia</taxon>
        <taxon>Lophotrochozoa</taxon>
        <taxon>Mollusca</taxon>
        <taxon>Bivalvia</taxon>
        <taxon>Autobranchia</taxon>
        <taxon>Pteriomorphia</taxon>
        <taxon>Mytilida</taxon>
        <taxon>Mytiloidea</taxon>
        <taxon>Mytilidae</taxon>
        <taxon>Mytilinae</taxon>
        <taxon>Mytilus</taxon>
    </lineage>
</organism>
<dbReference type="PANTHER" id="PTHR37984:SF5">
    <property type="entry name" value="PROTEIN NYNRIN-LIKE"/>
    <property type="match status" value="1"/>
</dbReference>
<dbReference type="InterPro" id="IPR043502">
    <property type="entry name" value="DNA/RNA_pol_sf"/>
</dbReference>
<protein>
    <recommendedName>
        <fullName evidence="1">Reverse transcriptase domain-containing protein</fullName>
    </recommendedName>
</protein>
<dbReference type="Pfam" id="PF00078">
    <property type="entry name" value="RVT_1"/>
    <property type="match status" value="1"/>
</dbReference>
<feature type="domain" description="Reverse transcriptase" evidence="1">
    <location>
        <begin position="1"/>
        <end position="172"/>
    </location>
</feature>
<name>A0A6J8ATF5_MYTCO</name>
<reference evidence="2 3" key="1">
    <citation type="submission" date="2020-06" db="EMBL/GenBank/DDBJ databases">
        <authorList>
            <person name="Li R."/>
            <person name="Bekaert M."/>
        </authorList>
    </citation>
    <scope>NUCLEOTIDE SEQUENCE [LARGE SCALE GENOMIC DNA]</scope>
    <source>
        <strain evidence="3">wild</strain>
    </source>
</reference>
<dbReference type="PROSITE" id="PS50878">
    <property type="entry name" value="RT_POL"/>
    <property type="match status" value="1"/>
</dbReference>
<keyword evidence="3" id="KW-1185">Reference proteome</keyword>
<dbReference type="OrthoDB" id="6776789at2759"/>
<accession>A0A6J8ATF5</accession>
<dbReference type="SUPFAM" id="SSF56672">
    <property type="entry name" value="DNA/RNA polymerases"/>
    <property type="match status" value="1"/>
</dbReference>
<sequence length="189" mass="21949">MEQNEIIVKQTEPTLWVNSMVTVIKPKNKVRICLDPINLNKGIRRAHYPLKTIEEVIAKIDAKNGFWQLKLTEESSKLCTFNIPFGRYRFKRLPFGIVSASEVFQKAMSEMFDDIEGAVSVIDDVLIWGKDLQEHNERLKKVLDRVRENNLKLSPEKCEFSRNQISYVGHLLTSEGVKPDQEKLELYKL</sequence>
<proteinExistence type="predicted"/>
<dbReference type="CDD" id="cd01647">
    <property type="entry name" value="RT_LTR"/>
    <property type="match status" value="1"/>
</dbReference>
<dbReference type="EMBL" id="CACVKT020001910">
    <property type="protein sequence ID" value="CAC5373518.1"/>
    <property type="molecule type" value="Genomic_DNA"/>
</dbReference>
<dbReference type="InterPro" id="IPR050951">
    <property type="entry name" value="Retrovirus_Pol_polyprotein"/>
</dbReference>
<dbReference type="Gene3D" id="3.10.10.10">
    <property type="entry name" value="HIV Type 1 Reverse Transcriptase, subunit A, domain 1"/>
    <property type="match status" value="1"/>
</dbReference>
<evidence type="ECO:0000259" key="1">
    <source>
        <dbReference type="PROSITE" id="PS50878"/>
    </source>
</evidence>
<dbReference type="Proteomes" id="UP000507470">
    <property type="component" value="Unassembled WGS sequence"/>
</dbReference>
<dbReference type="InterPro" id="IPR043128">
    <property type="entry name" value="Rev_trsase/Diguanyl_cyclase"/>
</dbReference>
<dbReference type="FunFam" id="3.30.70.270:FF:000003">
    <property type="entry name" value="Transposon Ty3-G Gag-Pol polyprotein"/>
    <property type="match status" value="1"/>
</dbReference>
<dbReference type="InterPro" id="IPR000477">
    <property type="entry name" value="RT_dom"/>
</dbReference>
<evidence type="ECO:0000313" key="2">
    <source>
        <dbReference type="EMBL" id="CAC5373518.1"/>
    </source>
</evidence>
<dbReference type="Gene3D" id="3.30.70.270">
    <property type="match status" value="1"/>
</dbReference>
<evidence type="ECO:0000313" key="3">
    <source>
        <dbReference type="Proteomes" id="UP000507470"/>
    </source>
</evidence>
<dbReference type="PANTHER" id="PTHR37984">
    <property type="entry name" value="PROTEIN CBG26694"/>
    <property type="match status" value="1"/>
</dbReference>
<gene>
    <name evidence="2" type="ORF">MCOR_11251</name>
</gene>